<dbReference type="PANTHER" id="PTHR10272">
    <property type="entry name" value="PLATELET-ACTIVATING FACTOR ACETYLHYDROLASE"/>
    <property type="match status" value="1"/>
</dbReference>
<keyword evidence="1 5" id="KW-0378">Hydrolase</keyword>
<evidence type="ECO:0000256" key="4">
    <source>
        <dbReference type="SAM" id="SignalP"/>
    </source>
</evidence>
<dbReference type="AlphaFoldDB" id="A0A1Q2HR37"/>
<dbReference type="PANTHER" id="PTHR10272:SF0">
    <property type="entry name" value="PLATELET-ACTIVATING FACTOR ACETYLHYDROLASE"/>
    <property type="match status" value="1"/>
</dbReference>
<keyword evidence="4" id="KW-0732">Signal</keyword>
<reference evidence="6" key="1">
    <citation type="submission" date="2017-02" db="EMBL/GenBank/DDBJ databases">
        <title>Comparative genomics and description of representatives of a novel lineage of planctomycetes thriving in anoxic sediments.</title>
        <authorList>
            <person name="Spring S."/>
            <person name="Bunk B."/>
            <person name="Sproer C."/>
            <person name="Klenk H.-P."/>
        </authorList>
    </citation>
    <scope>NUCLEOTIDE SEQUENCE [LARGE SCALE GENOMIC DNA]</scope>
    <source>
        <strain evidence="6">L21-RPul-D3</strain>
    </source>
</reference>
<keyword evidence="3" id="KW-0443">Lipid metabolism</keyword>
<dbReference type="RefSeq" id="WP_077540669.1">
    <property type="nucleotide sequence ID" value="NZ_CP019633.1"/>
</dbReference>
<accession>A0A1Q2HR37</accession>
<sequence length="326" mass="36340" precursor="true">MINILKMYLFITAFCLAQTAQAEYDPLLKGESGEYITQELNVCYGAADREIPVLVYRPENAEARRPAILFSHGLGGSRYGCEYLGRHWAGAGFVCFFLQHPGSDSSIWEDLPAGERLKAFNQAANGKNYMHRINDVRAVLDFIEKKAKQKHDSLGKIIDPNSIGMSGHSFGAVTTQAVSGLSAWNGRKVYSDDRIRAAIALSPSVPKNSSADEAFGSVNRPWMLMTGTKDQSIIGTASPEERLKVYEALPAGDKYQIVLHNGKHLAFTDRQPRKWGKRNPNHHTIIKAASTAFWDSYLKNDPQAKEWLDGDKIAAILEPKDKWQKK</sequence>
<feature type="signal peptide" evidence="4">
    <location>
        <begin position="1"/>
        <end position="22"/>
    </location>
</feature>
<dbReference type="KEGG" id="pbu:L21SP3_01738"/>
<dbReference type="GO" id="GO:0016042">
    <property type="term" value="P:lipid catabolic process"/>
    <property type="evidence" value="ECO:0007669"/>
    <property type="project" value="UniProtKB-KW"/>
</dbReference>
<evidence type="ECO:0000256" key="1">
    <source>
        <dbReference type="ARBA" id="ARBA00022801"/>
    </source>
</evidence>
<keyword evidence="6" id="KW-1185">Reference proteome</keyword>
<proteinExistence type="predicted"/>
<keyword evidence="2" id="KW-0442">Lipid degradation</keyword>
<dbReference type="Proteomes" id="UP000188273">
    <property type="component" value="Chromosome"/>
</dbReference>
<dbReference type="InterPro" id="IPR029058">
    <property type="entry name" value="AB_hydrolase_fold"/>
</dbReference>
<dbReference type="STRING" id="1940790.L21SP3_01738"/>
<evidence type="ECO:0000313" key="5">
    <source>
        <dbReference type="EMBL" id="AQQ09917.1"/>
    </source>
</evidence>
<feature type="chain" id="PRO_5012998564" evidence="4">
    <location>
        <begin position="23"/>
        <end position="326"/>
    </location>
</feature>
<evidence type="ECO:0000256" key="2">
    <source>
        <dbReference type="ARBA" id="ARBA00022963"/>
    </source>
</evidence>
<evidence type="ECO:0000256" key="3">
    <source>
        <dbReference type="ARBA" id="ARBA00023098"/>
    </source>
</evidence>
<dbReference type="SUPFAM" id="SSF53474">
    <property type="entry name" value="alpha/beta-Hydrolases"/>
    <property type="match status" value="1"/>
</dbReference>
<dbReference type="OrthoDB" id="192696at2"/>
<gene>
    <name evidence="5" type="ORF">L21SP3_01738</name>
</gene>
<organism evidence="5 6">
    <name type="scientific">Sedimentisphaera cyanobacteriorum</name>
    <dbReference type="NCBI Taxonomy" id="1940790"/>
    <lineage>
        <taxon>Bacteria</taxon>
        <taxon>Pseudomonadati</taxon>
        <taxon>Planctomycetota</taxon>
        <taxon>Phycisphaerae</taxon>
        <taxon>Sedimentisphaerales</taxon>
        <taxon>Sedimentisphaeraceae</taxon>
        <taxon>Sedimentisphaera</taxon>
    </lineage>
</organism>
<dbReference type="GO" id="GO:0003847">
    <property type="term" value="F:1-alkyl-2-acetylglycerophosphocholine esterase activity"/>
    <property type="evidence" value="ECO:0007669"/>
    <property type="project" value="TreeGrafter"/>
</dbReference>
<evidence type="ECO:0000313" key="6">
    <source>
        <dbReference type="Proteomes" id="UP000188273"/>
    </source>
</evidence>
<dbReference type="Gene3D" id="3.40.50.1820">
    <property type="entry name" value="alpha/beta hydrolase"/>
    <property type="match status" value="1"/>
</dbReference>
<name>A0A1Q2HR37_9BACT</name>
<dbReference type="EMBL" id="CP019633">
    <property type="protein sequence ID" value="AQQ09917.1"/>
    <property type="molecule type" value="Genomic_DNA"/>
</dbReference>
<protein>
    <submittedName>
        <fullName evidence="5">Putative dienelactone hydrolase</fullName>
    </submittedName>
</protein>